<evidence type="ECO:0000313" key="3">
    <source>
        <dbReference type="EMBL" id="CAD8838852.1"/>
    </source>
</evidence>
<feature type="coiled-coil region" evidence="1">
    <location>
        <begin position="385"/>
        <end position="412"/>
    </location>
</feature>
<evidence type="ECO:0000256" key="2">
    <source>
        <dbReference type="SAM" id="MobiDB-lite"/>
    </source>
</evidence>
<feature type="compositionally biased region" description="Low complexity" evidence="2">
    <location>
        <begin position="59"/>
        <end position="72"/>
    </location>
</feature>
<sequence>MQGLVECGSDERVSGDYEQREEMRAAAKALRYVRSLCKDYGTSFSMPESNALSGSVRRSASGDTLSSGSSVQEVREESSEWSKLQGYLDELKIGRRLNELKKLDKALAESKRRAQEYNEELDAMVDTPQRDAGGAKHLLDETDAVKAVRRCAAVVPKLKQRVFRQQEIQLRTKHAKALAERRAREAEDSTEDSEEDQGEESAVREVLQKMHALSTSACTSEALQKVLEVQKAEILSLAGSVDEDDRKLVVLLLATGYMDDDVDDNVDSEMMEAAIATANNAKEGMMKEQREVAEAQELEKKGASTFPSEKHVRECEEECRKRQTSNEELKKRLRNMSTVEVAEVGQRQVTSCSDLQVDALTVVPEEAPRLNQELLDKIHVMEGGIRTQKESRAAAETKIQCAEQTLKSLEELKLSYLEHIARHGPPKLMQELLSSTRQESPQHVEEDEEELDELCQVPGEMDLLEGDRLMSELIALEAHWSEIEPVNGDVVDRVTTCLQRALDKLQVPAVSSEGFRELTGRFSEGLERRSDIFSLRRLREGNATLLQDVRNAQQRLRRLRETLAPETRDESELVMRQRQELCSLRNRWWSDRQSPKASVARRAVVARLSVDDPLCFGEVRPFDQISAATKML</sequence>
<reference evidence="3" key="1">
    <citation type="submission" date="2021-01" db="EMBL/GenBank/DDBJ databases">
        <authorList>
            <person name="Corre E."/>
            <person name="Pelletier E."/>
            <person name="Niang G."/>
            <person name="Scheremetjew M."/>
            <person name="Finn R."/>
            <person name="Kale V."/>
            <person name="Holt S."/>
            <person name="Cochrane G."/>
            <person name="Meng A."/>
            <person name="Brown T."/>
            <person name="Cohen L."/>
        </authorList>
    </citation>
    <scope>NUCLEOTIDE SEQUENCE</scope>
</reference>
<organism evidence="3">
    <name type="scientific">Noctiluca scintillans</name>
    <name type="common">Sea sparkle</name>
    <name type="synonym">Red tide dinoflagellate</name>
    <dbReference type="NCBI Taxonomy" id="2966"/>
    <lineage>
        <taxon>Eukaryota</taxon>
        <taxon>Sar</taxon>
        <taxon>Alveolata</taxon>
        <taxon>Dinophyceae</taxon>
        <taxon>Noctilucales</taxon>
        <taxon>Noctilucaceae</taxon>
        <taxon>Noctiluca</taxon>
    </lineage>
</organism>
<feature type="region of interest" description="Disordered" evidence="2">
    <location>
        <begin position="42"/>
        <end position="76"/>
    </location>
</feature>
<proteinExistence type="predicted"/>
<feature type="coiled-coil region" evidence="1">
    <location>
        <begin position="535"/>
        <end position="562"/>
    </location>
</feature>
<feature type="coiled-coil region" evidence="1">
    <location>
        <begin position="100"/>
        <end position="127"/>
    </location>
</feature>
<feature type="compositionally biased region" description="Polar residues" evidence="2">
    <location>
        <begin position="42"/>
        <end position="58"/>
    </location>
</feature>
<keyword evidence="1" id="KW-0175">Coiled coil</keyword>
<dbReference type="EMBL" id="HBFQ01018848">
    <property type="protein sequence ID" value="CAD8838852.1"/>
    <property type="molecule type" value="Transcribed_RNA"/>
</dbReference>
<name>A0A7S1F1M5_NOCSC</name>
<evidence type="ECO:0000256" key="1">
    <source>
        <dbReference type="SAM" id="Coils"/>
    </source>
</evidence>
<feature type="region of interest" description="Disordered" evidence="2">
    <location>
        <begin position="179"/>
        <end position="204"/>
    </location>
</feature>
<dbReference type="AlphaFoldDB" id="A0A7S1F1M5"/>
<feature type="compositionally biased region" description="Acidic residues" evidence="2">
    <location>
        <begin position="188"/>
        <end position="199"/>
    </location>
</feature>
<protein>
    <submittedName>
        <fullName evidence="3">Uncharacterized protein</fullName>
    </submittedName>
</protein>
<feature type="coiled-coil region" evidence="1">
    <location>
        <begin position="278"/>
        <end position="332"/>
    </location>
</feature>
<accession>A0A7S1F1M5</accession>
<gene>
    <name evidence="3" type="ORF">NSCI0253_LOCUS13200</name>
</gene>